<accession>A0A9I9DVC6</accession>
<proteinExistence type="predicted"/>
<dbReference type="AlphaFoldDB" id="A0A9I9DVC6"/>
<dbReference type="EnsemblPlants" id="MELO3C023755.2.1">
    <property type="protein sequence ID" value="MELO3C023755.2.1"/>
    <property type="gene ID" value="MELO3C023755.2"/>
</dbReference>
<protein>
    <submittedName>
        <fullName evidence="1">Uncharacterized protein</fullName>
    </submittedName>
</protein>
<name>A0A9I9DVC6_CUCME</name>
<dbReference type="Gramene" id="MELO3C023755.2.1">
    <property type="protein sequence ID" value="MELO3C023755.2.1"/>
    <property type="gene ID" value="MELO3C023755.2"/>
</dbReference>
<evidence type="ECO:0000313" key="1">
    <source>
        <dbReference type="EnsemblPlants" id="MELO3C023755.2.1"/>
    </source>
</evidence>
<sequence length="55" mass="6252">MLISISQKQVSPLMLPQSAYQGLEREELEAELVGVKSRKCGRGKRGRARKVQRRV</sequence>
<organism evidence="1">
    <name type="scientific">Cucumis melo</name>
    <name type="common">Muskmelon</name>
    <dbReference type="NCBI Taxonomy" id="3656"/>
    <lineage>
        <taxon>Eukaryota</taxon>
        <taxon>Viridiplantae</taxon>
        <taxon>Streptophyta</taxon>
        <taxon>Embryophyta</taxon>
        <taxon>Tracheophyta</taxon>
        <taxon>Spermatophyta</taxon>
        <taxon>Magnoliopsida</taxon>
        <taxon>eudicotyledons</taxon>
        <taxon>Gunneridae</taxon>
        <taxon>Pentapetalae</taxon>
        <taxon>rosids</taxon>
        <taxon>fabids</taxon>
        <taxon>Cucurbitales</taxon>
        <taxon>Cucurbitaceae</taxon>
        <taxon>Benincaseae</taxon>
        <taxon>Cucumis</taxon>
    </lineage>
</organism>
<reference evidence="1" key="1">
    <citation type="submission" date="2023-03" db="UniProtKB">
        <authorList>
            <consortium name="EnsemblPlants"/>
        </authorList>
    </citation>
    <scope>IDENTIFICATION</scope>
</reference>